<comment type="caution">
    <text evidence="1">The sequence shown here is derived from an EMBL/GenBank/DDBJ whole genome shotgun (WGS) entry which is preliminary data.</text>
</comment>
<name>L9YTM6_9EURY</name>
<protein>
    <submittedName>
        <fullName evidence="1">Integrase-like protein</fullName>
    </submittedName>
</protein>
<evidence type="ECO:0000313" key="1">
    <source>
        <dbReference type="EMBL" id="ELY77011.1"/>
    </source>
</evidence>
<organism evidence="1 2">
    <name type="scientific">Natrinema pallidum DSM 3751</name>
    <dbReference type="NCBI Taxonomy" id="1227495"/>
    <lineage>
        <taxon>Archaea</taxon>
        <taxon>Methanobacteriati</taxon>
        <taxon>Methanobacteriota</taxon>
        <taxon>Stenosarchaea group</taxon>
        <taxon>Halobacteria</taxon>
        <taxon>Halobacteriales</taxon>
        <taxon>Natrialbaceae</taxon>
        <taxon>Natrinema</taxon>
    </lineage>
</organism>
<dbReference type="AlphaFoldDB" id="L9YTM6"/>
<dbReference type="eggNOG" id="arCOG01250">
    <property type="taxonomic scope" value="Archaea"/>
</dbReference>
<dbReference type="Proteomes" id="UP000011618">
    <property type="component" value="Unassembled WGS sequence"/>
</dbReference>
<evidence type="ECO:0000313" key="2">
    <source>
        <dbReference type="Proteomes" id="UP000011618"/>
    </source>
</evidence>
<proteinExistence type="predicted"/>
<dbReference type="EMBL" id="AOII01000061">
    <property type="protein sequence ID" value="ELY77011.1"/>
    <property type="molecule type" value="Genomic_DNA"/>
</dbReference>
<sequence length="53" mass="6283">MTAHRPIDEDQTLVAERLSASGVILDKNYDRSRERQKSEQRRRFFELWPVPPG</sequence>
<accession>L9YTM6</accession>
<gene>
    <name evidence="1" type="ORF">C487_09767</name>
</gene>
<reference evidence="1 2" key="1">
    <citation type="journal article" date="2014" name="PLoS Genet.">
        <title>Phylogenetically driven sequencing of extremely halophilic archaea reveals strategies for static and dynamic osmo-response.</title>
        <authorList>
            <person name="Becker E.A."/>
            <person name="Seitzer P.M."/>
            <person name="Tritt A."/>
            <person name="Larsen D."/>
            <person name="Krusor M."/>
            <person name="Yao A.I."/>
            <person name="Wu D."/>
            <person name="Madern D."/>
            <person name="Eisen J.A."/>
            <person name="Darling A.E."/>
            <person name="Facciotti M.T."/>
        </authorList>
    </citation>
    <scope>NUCLEOTIDE SEQUENCE [LARGE SCALE GENOMIC DNA]</scope>
    <source>
        <strain evidence="1 2">DSM 3751</strain>
    </source>
</reference>